<dbReference type="SUPFAM" id="SSF52540">
    <property type="entry name" value="P-loop containing nucleoside triphosphate hydrolases"/>
    <property type="match status" value="1"/>
</dbReference>
<dbReference type="InterPro" id="IPR027417">
    <property type="entry name" value="P-loop_NTPase"/>
</dbReference>
<protein>
    <submittedName>
        <fullName evidence="2">Chromosome partitioning protein</fullName>
    </submittedName>
</protein>
<dbReference type="Gene3D" id="3.40.50.300">
    <property type="entry name" value="P-loop containing nucleotide triphosphate hydrolases"/>
    <property type="match status" value="1"/>
</dbReference>
<dbReference type="CDD" id="cd02042">
    <property type="entry name" value="ParAB_family"/>
    <property type="match status" value="1"/>
</dbReference>
<gene>
    <name evidence="2" type="ORF">BAGA_26175</name>
</gene>
<dbReference type="AlphaFoldDB" id="A0A073K5J3"/>
<dbReference type="InterPro" id="IPR050678">
    <property type="entry name" value="DNA_Partitioning_ATPase"/>
</dbReference>
<accession>A0A073K5J3</accession>
<organism evidence="2 3">
    <name type="scientific">Bacillus gaemokensis</name>
    <dbReference type="NCBI Taxonomy" id="574375"/>
    <lineage>
        <taxon>Bacteria</taxon>
        <taxon>Bacillati</taxon>
        <taxon>Bacillota</taxon>
        <taxon>Bacilli</taxon>
        <taxon>Bacillales</taxon>
        <taxon>Bacillaceae</taxon>
        <taxon>Bacillus</taxon>
        <taxon>Bacillus cereus group</taxon>
    </lineage>
</organism>
<dbReference type="InterPro" id="IPR025669">
    <property type="entry name" value="AAA_dom"/>
</dbReference>
<dbReference type="STRING" id="574375.AZF08_22065"/>
<reference evidence="2 3" key="1">
    <citation type="submission" date="2014-06" db="EMBL/GenBank/DDBJ databases">
        <title>Draft genome sequence of Bacillus gaemokensis JCM 15801 (MCCC 1A00707).</title>
        <authorList>
            <person name="Lai Q."/>
            <person name="Liu Y."/>
            <person name="Shao Z."/>
        </authorList>
    </citation>
    <scope>NUCLEOTIDE SEQUENCE [LARGE SCALE GENOMIC DNA]</scope>
    <source>
        <strain evidence="2 3">JCM 15801</strain>
    </source>
</reference>
<keyword evidence="3" id="KW-1185">Reference proteome</keyword>
<evidence type="ECO:0000313" key="3">
    <source>
        <dbReference type="Proteomes" id="UP000027778"/>
    </source>
</evidence>
<dbReference type="PANTHER" id="PTHR13696:SF99">
    <property type="entry name" value="COBYRINIC ACID AC-DIAMIDE SYNTHASE"/>
    <property type="match status" value="1"/>
</dbReference>
<name>A0A073K5J3_9BACI</name>
<dbReference type="EMBL" id="JOTM01000061">
    <property type="protein sequence ID" value="KEK21737.1"/>
    <property type="molecule type" value="Genomic_DNA"/>
</dbReference>
<dbReference type="eggNOG" id="COG1192">
    <property type="taxonomic scope" value="Bacteria"/>
</dbReference>
<proteinExistence type="predicted"/>
<comment type="caution">
    <text evidence="2">The sequence shown here is derived from an EMBL/GenBank/DDBJ whole genome shotgun (WGS) entry which is preliminary data.</text>
</comment>
<sequence>MTKVITFANFKGGVGKTTAATLFAYLLEQQGKKVLLLDFDPQYNATEIMFKTYGFNSKIKVSLFEGIQQQDLSNAVITLSTNLDVLPSELDLVGFPAHLYALTDDKEKRFYLLDFLLRQIKDAYDFVIIDVPPTISDYTNNAIVASDYVALIMQTHQQSFAASVKFIDYLKDLQNYNSDIDLIGVIPYLVTKKGKVDIEVLEDAQRIFKDTLFDNQIMKRERIKLFSKNGITNEDMHDLAVLEMYQKVVSEFMERIEE</sequence>
<feature type="domain" description="AAA" evidence="1">
    <location>
        <begin position="2"/>
        <end position="180"/>
    </location>
</feature>
<evidence type="ECO:0000313" key="2">
    <source>
        <dbReference type="EMBL" id="KEK21737.1"/>
    </source>
</evidence>
<dbReference type="RefSeq" id="WP_033678912.1">
    <property type="nucleotide sequence ID" value="NZ_JOTM01000061.1"/>
</dbReference>
<dbReference type="PANTHER" id="PTHR13696">
    <property type="entry name" value="P-LOOP CONTAINING NUCLEOSIDE TRIPHOSPHATE HYDROLASE"/>
    <property type="match status" value="1"/>
</dbReference>
<dbReference type="Proteomes" id="UP000027778">
    <property type="component" value="Unassembled WGS sequence"/>
</dbReference>
<dbReference type="Pfam" id="PF13614">
    <property type="entry name" value="AAA_31"/>
    <property type="match status" value="1"/>
</dbReference>
<dbReference type="OrthoDB" id="9815116at2"/>
<evidence type="ECO:0000259" key="1">
    <source>
        <dbReference type="Pfam" id="PF13614"/>
    </source>
</evidence>